<accession>X1IR00</accession>
<dbReference type="EMBL" id="BARU01042370">
    <property type="protein sequence ID" value="GAH84137.1"/>
    <property type="molecule type" value="Genomic_DNA"/>
</dbReference>
<dbReference type="SUPFAM" id="SSF140914">
    <property type="entry name" value="PriB N-terminal domain-like"/>
    <property type="match status" value="1"/>
</dbReference>
<dbReference type="AlphaFoldDB" id="X1IR00"/>
<protein>
    <submittedName>
        <fullName evidence="1">Uncharacterized protein</fullName>
    </submittedName>
</protein>
<organism evidence="1">
    <name type="scientific">marine sediment metagenome</name>
    <dbReference type="NCBI Taxonomy" id="412755"/>
    <lineage>
        <taxon>unclassified sequences</taxon>
        <taxon>metagenomes</taxon>
        <taxon>ecological metagenomes</taxon>
    </lineage>
</organism>
<gene>
    <name evidence="1" type="ORF">S03H2_65120</name>
</gene>
<evidence type="ECO:0000313" key="1">
    <source>
        <dbReference type="EMBL" id="GAH84137.1"/>
    </source>
</evidence>
<name>X1IR00_9ZZZZ</name>
<reference evidence="1" key="1">
    <citation type="journal article" date="2014" name="Front. Microbiol.">
        <title>High frequency of phylogenetically diverse reductive dehalogenase-homologous genes in deep subseafloor sedimentary metagenomes.</title>
        <authorList>
            <person name="Kawai M."/>
            <person name="Futagami T."/>
            <person name="Toyoda A."/>
            <person name="Takaki Y."/>
            <person name="Nishi S."/>
            <person name="Hori S."/>
            <person name="Arai W."/>
            <person name="Tsubouchi T."/>
            <person name="Morono Y."/>
            <person name="Uchiyama I."/>
            <person name="Ito T."/>
            <person name="Fujiyama A."/>
            <person name="Inagaki F."/>
            <person name="Takami H."/>
        </authorList>
    </citation>
    <scope>NUCLEOTIDE SEQUENCE</scope>
    <source>
        <strain evidence="1">Expedition CK06-06</strain>
    </source>
</reference>
<sequence length="184" mass="21662">MFQLYVLILNLKWRVREALSIPTDLVHHYPWLPSLKLYYSDIADKLPSEFISDIFSKADSKQISERVLLIFESAFNNLEYIPNPKDENLSIPVYILLNILVYALNNKLITNRIANLYSKNAYSKMERDNSESDLYNICLDLELNVKFYAPPIQYGNKMLKDTREKQVTNFTIYYIDYLKLASKL</sequence>
<feature type="non-terminal residue" evidence="1">
    <location>
        <position position="184"/>
    </location>
</feature>
<proteinExistence type="predicted"/>
<comment type="caution">
    <text evidence="1">The sequence shown here is derived from an EMBL/GenBank/DDBJ whole genome shotgun (WGS) entry which is preliminary data.</text>
</comment>